<accession>A0ABU4VN78</accession>
<evidence type="ECO:0000256" key="1">
    <source>
        <dbReference type="SAM" id="Phobius"/>
    </source>
</evidence>
<keyword evidence="1" id="KW-0472">Membrane</keyword>
<evidence type="ECO:0000313" key="3">
    <source>
        <dbReference type="Proteomes" id="UP001277761"/>
    </source>
</evidence>
<sequence>MLRRRNGRLLVTILAVALALSVALLLLDGVARCVESAHAFPALLLLLPVLLGRPLAGAARWLLASPPPDVIFRVVRGLVALRGRTTAAVRGGRLLGSALAVRPPPASLILR</sequence>
<dbReference type="Proteomes" id="UP001277761">
    <property type="component" value="Unassembled WGS sequence"/>
</dbReference>
<feature type="transmembrane region" description="Helical" evidence="1">
    <location>
        <begin position="43"/>
        <end position="63"/>
    </location>
</feature>
<name>A0ABU4VN78_9ACTN</name>
<keyword evidence="1" id="KW-1133">Transmembrane helix</keyword>
<keyword evidence="3" id="KW-1185">Reference proteome</keyword>
<keyword evidence="1" id="KW-0812">Transmembrane</keyword>
<dbReference type="EMBL" id="JAXAVX010000012">
    <property type="protein sequence ID" value="MDX8153307.1"/>
    <property type="molecule type" value="Genomic_DNA"/>
</dbReference>
<gene>
    <name evidence="2" type="ORF">SK069_17040</name>
</gene>
<reference evidence="2 3" key="1">
    <citation type="submission" date="2023-11" db="EMBL/GenBank/DDBJ databases">
        <authorList>
            <person name="Xu M."/>
            <person name="Jiang T."/>
        </authorList>
    </citation>
    <scope>NUCLEOTIDE SEQUENCE [LARGE SCALE GENOMIC DNA]</scope>
    <source>
        <strain evidence="2 3">SD</strain>
    </source>
</reference>
<dbReference type="RefSeq" id="WP_319955456.1">
    <property type="nucleotide sequence ID" value="NZ_JAXAVX010000012.1"/>
</dbReference>
<protein>
    <submittedName>
        <fullName evidence="2">Uncharacterized protein</fullName>
    </submittedName>
</protein>
<evidence type="ECO:0000313" key="2">
    <source>
        <dbReference type="EMBL" id="MDX8153307.1"/>
    </source>
</evidence>
<comment type="caution">
    <text evidence="2">The sequence shown here is derived from an EMBL/GenBank/DDBJ whole genome shotgun (WGS) entry which is preliminary data.</text>
</comment>
<proteinExistence type="predicted"/>
<organism evidence="2 3">
    <name type="scientific">Patulibacter brassicae</name>
    <dbReference type="NCBI Taxonomy" id="1705717"/>
    <lineage>
        <taxon>Bacteria</taxon>
        <taxon>Bacillati</taxon>
        <taxon>Actinomycetota</taxon>
        <taxon>Thermoleophilia</taxon>
        <taxon>Solirubrobacterales</taxon>
        <taxon>Patulibacteraceae</taxon>
        <taxon>Patulibacter</taxon>
    </lineage>
</organism>